<protein>
    <submittedName>
        <fullName evidence="1">Phage-related protein</fullName>
    </submittedName>
</protein>
<name>A0ABV2LAW2_9HYPH</name>
<comment type="caution">
    <text evidence="1">The sequence shown here is derived from an EMBL/GenBank/DDBJ whole genome shotgun (WGS) entry which is preliminary data.</text>
</comment>
<dbReference type="EMBL" id="JBEPMM010000020">
    <property type="protein sequence ID" value="MET3694990.1"/>
    <property type="molecule type" value="Genomic_DNA"/>
</dbReference>
<evidence type="ECO:0000313" key="2">
    <source>
        <dbReference type="Proteomes" id="UP001549145"/>
    </source>
</evidence>
<gene>
    <name evidence="1" type="ORF">ABID43_004555</name>
</gene>
<reference evidence="1 2" key="1">
    <citation type="submission" date="2024-06" db="EMBL/GenBank/DDBJ databases">
        <title>Genomic Encyclopedia of Type Strains, Phase IV (KMG-IV): sequencing the most valuable type-strain genomes for metagenomic binning, comparative biology and taxonomic classification.</title>
        <authorList>
            <person name="Goeker M."/>
        </authorList>
    </citation>
    <scope>NUCLEOTIDE SEQUENCE [LARGE SCALE GENOMIC DNA]</scope>
    <source>
        <strain evidence="1 2">DSM 21331</strain>
    </source>
</reference>
<organism evidence="1 2">
    <name type="scientific">Methylobacterium goesingense</name>
    <dbReference type="NCBI Taxonomy" id="243690"/>
    <lineage>
        <taxon>Bacteria</taxon>
        <taxon>Pseudomonadati</taxon>
        <taxon>Pseudomonadota</taxon>
        <taxon>Alphaproteobacteria</taxon>
        <taxon>Hyphomicrobiales</taxon>
        <taxon>Methylobacteriaceae</taxon>
        <taxon>Methylobacterium</taxon>
    </lineage>
</organism>
<sequence>MLYHPSPPQQGEAALGVWPFDHFQGVDQRRTMTLVIDHRESVVAQAEMLKEVGSRFEPIVTPLGIDTFSFSQMLNSNRDRVTVRHRFILVP</sequence>
<dbReference type="Proteomes" id="UP001549145">
    <property type="component" value="Unassembled WGS sequence"/>
</dbReference>
<accession>A0ABV2LAW2</accession>
<keyword evidence="2" id="KW-1185">Reference proteome</keyword>
<proteinExistence type="predicted"/>
<evidence type="ECO:0000313" key="1">
    <source>
        <dbReference type="EMBL" id="MET3694990.1"/>
    </source>
</evidence>
<dbReference type="RefSeq" id="WP_238278667.1">
    <property type="nucleotide sequence ID" value="NZ_BPQL01000042.1"/>
</dbReference>